<dbReference type="Gene3D" id="3.10.105.10">
    <property type="entry name" value="Dipeptide-binding Protein, Domain 3"/>
    <property type="match status" value="1"/>
</dbReference>
<comment type="subcellular location">
    <subcellularLocation>
        <location evidence="1">Cell membrane</location>
        <topology evidence="1">Lipid-anchor</topology>
    </subcellularLocation>
</comment>
<evidence type="ECO:0000256" key="6">
    <source>
        <dbReference type="SAM" id="SignalP"/>
    </source>
</evidence>
<accession>A0ABR9ZUR3</accession>
<evidence type="ECO:0000256" key="4">
    <source>
        <dbReference type="ARBA" id="ARBA00022729"/>
    </source>
</evidence>
<dbReference type="PROSITE" id="PS01040">
    <property type="entry name" value="SBP_BACTERIAL_5"/>
    <property type="match status" value="1"/>
</dbReference>
<protein>
    <recommendedName>
        <fullName evidence="7">Solute-binding protein family 5 domain-containing protein</fullName>
    </recommendedName>
</protein>
<keyword evidence="9" id="KW-1185">Reference proteome</keyword>
<dbReference type="PROSITE" id="PS51257">
    <property type="entry name" value="PROKAR_LIPOPROTEIN"/>
    <property type="match status" value="1"/>
</dbReference>
<evidence type="ECO:0000256" key="5">
    <source>
        <dbReference type="SAM" id="MobiDB-lite"/>
    </source>
</evidence>
<comment type="caution">
    <text evidence="8">The sequence shown here is derived from an EMBL/GenBank/DDBJ whole genome shotgun (WGS) entry which is preliminary data.</text>
</comment>
<keyword evidence="3" id="KW-0813">Transport</keyword>
<reference evidence="8 9" key="1">
    <citation type="submission" date="2020-11" db="EMBL/GenBank/DDBJ databases">
        <title>Fusibacter basophilias sp. nov.</title>
        <authorList>
            <person name="Qiu D."/>
        </authorList>
    </citation>
    <scope>NUCLEOTIDE SEQUENCE [LARGE SCALE GENOMIC DNA]</scope>
    <source>
        <strain evidence="8 9">Q10-2</strain>
    </source>
</reference>
<dbReference type="PIRSF" id="PIRSF002741">
    <property type="entry name" value="MppA"/>
    <property type="match status" value="1"/>
</dbReference>
<gene>
    <name evidence="8" type="ORF">ISU02_13890</name>
</gene>
<evidence type="ECO:0000256" key="2">
    <source>
        <dbReference type="ARBA" id="ARBA00005695"/>
    </source>
</evidence>
<dbReference type="SUPFAM" id="SSF53850">
    <property type="entry name" value="Periplasmic binding protein-like II"/>
    <property type="match status" value="1"/>
</dbReference>
<dbReference type="EMBL" id="JADKNH010000008">
    <property type="protein sequence ID" value="MBF4694209.1"/>
    <property type="molecule type" value="Genomic_DNA"/>
</dbReference>
<evidence type="ECO:0000256" key="1">
    <source>
        <dbReference type="ARBA" id="ARBA00004193"/>
    </source>
</evidence>
<evidence type="ECO:0000313" key="8">
    <source>
        <dbReference type="EMBL" id="MBF4694209.1"/>
    </source>
</evidence>
<sequence>MRKFTSILLVIMMLLTTLLSGCGSDAKTGNEESTTPAASSESAGDNATQNTAENTVESTVKQGGTIKIAYWNAPSGVFAPGLTSDSYDFYVYSLMYEGLLRLNPSLELESCLADSYTISEDYKTLTFKLREGVKWHDGVELTADDVQFTLEFLGHPDYPGTSGSHVAWLEGAEAYKNGEVDHISGINVIDKYTISLTTTDVFGASLLKFGTTSLLAKHIWENVDVKTALEATDVLRNPVGTGPFKMKTFVPDQYVELTANDDYWNHRPNLDSIIIQATNQETAQAQMLNGEIDMMMISQLNPDDLALYEETGVSVQMVPMNSNQFMGINNSMDIFKDKRVRQALAYAIDQQSIVDGILNGYGMVAGGPYRKDFWACPSDINLYELDTNKAISLLEESGFKYDKASNIMSYNGEPVKWVLKYPTGNKAREQAAVVIQQNLKDIGINIELQIMEFSTLYAMVKQGDYELYLMAEGSSTGDPDIFRFYHSSQIPPNGLNMRQYKNAEVDRLLEEGQKLMEVEDRKPIYQEAVKIINEEQPMVYLFFWYEGRAINGNLVGVNCFPGNNYYGIENWYLEQ</sequence>
<dbReference type="Pfam" id="PF00496">
    <property type="entry name" value="SBP_bac_5"/>
    <property type="match status" value="1"/>
</dbReference>
<dbReference type="PANTHER" id="PTHR30290:SF9">
    <property type="entry name" value="OLIGOPEPTIDE-BINDING PROTEIN APPA"/>
    <property type="match status" value="1"/>
</dbReference>
<feature type="domain" description="Solute-binding protein family 5" evidence="7">
    <location>
        <begin position="108"/>
        <end position="483"/>
    </location>
</feature>
<dbReference type="Proteomes" id="UP000614200">
    <property type="component" value="Unassembled WGS sequence"/>
</dbReference>
<feature type="signal peptide" evidence="6">
    <location>
        <begin position="1"/>
        <end position="26"/>
    </location>
</feature>
<dbReference type="RefSeq" id="WP_194702446.1">
    <property type="nucleotide sequence ID" value="NZ_JADKNH010000008.1"/>
</dbReference>
<feature type="chain" id="PRO_5047328125" description="Solute-binding protein family 5 domain-containing protein" evidence="6">
    <location>
        <begin position="27"/>
        <end position="575"/>
    </location>
</feature>
<dbReference type="PANTHER" id="PTHR30290">
    <property type="entry name" value="PERIPLASMIC BINDING COMPONENT OF ABC TRANSPORTER"/>
    <property type="match status" value="1"/>
</dbReference>
<evidence type="ECO:0000259" key="7">
    <source>
        <dbReference type="Pfam" id="PF00496"/>
    </source>
</evidence>
<dbReference type="InterPro" id="IPR000914">
    <property type="entry name" value="SBP_5_dom"/>
</dbReference>
<organism evidence="8 9">
    <name type="scientific">Fusibacter ferrireducens</name>
    <dbReference type="NCBI Taxonomy" id="2785058"/>
    <lineage>
        <taxon>Bacteria</taxon>
        <taxon>Bacillati</taxon>
        <taxon>Bacillota</taxon>
        <taxon>Clostridia</taxon>
        <taxon>Eubacteriales</taxon>
        <taxon>Eubacteriales Family XII. Incertae Sedis</taxon>
        <taxon>Fusibacter</taxon>
    </lineage>
</organism>
<comment type="similarity">
    <text evidence="2">Belongs to the bacterial solute-binding protein 5 family.</text>
</comment>
<dbReference type="Gene3D" id="3.90.76.10">
    <property type="entry name" value="Dipeptide-binding Protein, Domain 1"/>
    <property type="match status" value="1"/>
</dbReference>
<evidence type="ECO:0000313" key="9">
    <source>
        <dbReference type="Proteomes" id="UP000614200"/>
    </source>
</evidence>
<dbReference type="InterPro" id="IPR039424">
    <property type="entry name" value="SBP_5"/>
</dbReference>
<dbReference type="Gene3D" id="3.40.190.10">
    <property type="entry name" value="Periplasmic binding protein-like II"/>
    <property type="match status" value="1"/>
</dbReference>
<dbReference type="InterPro" id="IPR030678">
    <property type="entry name" value="Peptide/Ni-bd"/>
</dbReference>
<keyword evidence="4 6" id="KW-0732">Signal</keyword>
<evidence type="ECO:0000256" key="3">
    <source>
        <dbReference type="ARBA" id="ARBA00022448"/>
    </source>
</evidence>
<dbReference type="InterPro" id="IPR023765">
    <property type="entry name" value="SBP_5_CS"/>
</dbReference>
<feature type="compositionally biased region" description="Low complexity" evidence="5">
    <location>
        <begin position="31"/>
        <end position="43"/>
    </location>
</feature>
<feature type="compositionally biased region" description="Polar residues" evidence="5">
    <location>
        <begin position="45"/>
        <end position="54"/>
    </location>
</feature>
<name>A0ABR9ZUR3_9FIRM</name>
<feature type="region of interest" description="Disordered" evidence="5">
    <location>
        <begin position="25"/>
        <end position="54"/>
    </location>
</feature>
<proteinExistence type="inferred from homology"/>